<dbReference type="SUPFAM" id="SSF47473">
    <property type="entry name" value="EF-hand"/>
    <property type="match status" value="2"/>
</dbReference>
<dbReference type="Gene3D" id="1.10.238.10">
    <property type="entry name" value="EF-hand"/>
    <property type="match status" value="2"/>
</dbReference>
<keyword evidence="2" id="KW-0479">Metal-binding</keyword>
<reference evidence="9" key="1">
    <citation type="journal article" date="2019" name="Int. J. Syst. Evol. Microbiol.">
        <title>The Global Catalogue of Microorganisms (GCM) 10K type strain sequencing project: providing services to taxonomists for standard genome sequencing and annotation.</title>
        <authorList>
            <consortium name="The Broad Institute Genomics Platform"/>
            <consortium name="The Broad Institute Genome Sequencing Center for Infectious Disease"/>
            <person name="Wu L."/>
            <person name="Ma J."/>
        </authorList>
    </citation>
    <scope>NUCLEOTIDE SEQUENCE [LARGE SCALE GENOMIC DNA]</scope>
    <source>
        <strain evidence="9">JCM 17759</strain>
    </source>
</reference>
<evidence type="ECO:0000259" key="7">
    <source>
        <dbReference type="PROSITE" id="PS51829"/>
    </source>
</evidence>
<sequence length="539" mass="60586">MVAIVFAIGVMFCVDDASAQSGLRESLERLDTNQNGNIDPSEITPLARPYLERVGAARRMSLERPYGVDKWQEAARVYYAMNNGVSGRDVDVEDYVNPMDFGTAPDQPLVPEFGLPEVKYPYTQEDIDYAERTLRRSDRNRDGFIDRAEAQRADWKYRDPFSEDFNNDNKLSRLELAQRYARRRLLSGVSSELIKKAQRTGNGVVPSQPRRDESSSRDRYSRSRGGRDYLTSTVLGRFDADRDGRLSADEAVRLGVPFGRLDVDRDGEIQRSELQAYLNEMQAKAGDLTSGLPGWFYERDRNRDNQVAMDEYTDEWTEELIDEFRSYDTNGDGLLTASEAISAKSLVGGSYRSDSVEPLPPRKTVVSEIYIDENYLIADLDVQLSITHTYTSFLDGYLVGPDGTRIELFSGVGAHDDHFNQTIFDDSARYSITKARAPFEGSFQPEALVKRQPGLSAFNGKSVQGPWQLVISGTQSDRFGILHGWGLTVRPQPQFPGESSERASELETPAETEMETVTNFPAAEQATGEALQRIGELRQ</sequence>
<proteinExistence type="predicted"/>
<dbReference type="Proteomes" id="UP001500840">
    <property type="component" value="Unassembled WGS sequence"/>
</dbReference>
<dbReference type="PROSITE" id="PS50222">
    <property type="entry name" value="EF_HAND_2"/>
    <property type="match status" value="3"/>
</dbReference>
<keyword evidence="1" id="KW-0645">Protease</keyword>
<dbReference type="InterPro" id="IPR002048">
    <property type="entry name" value="EF_hand_dom"/>
</dbReference>
<organism evidence="8 9">
    <name type="scientific">Novipirellula rosea</name>
    <dbReference type="NCBI Taxonomy" id="1031540"/>
    <lineage>
        <taxon>Bacteria</taxon>
        <taxon>Pseudomonadati</taxon>
        <taxon>Planctomycetota</taxon>
        <taxon>Planctomycetia</taxon>
        <taxon>Pirellulales</taxon>
        <taxon>Pirellulaceae</taxon>
        <taxon>Novipirellula</taxon>
    </lineage>
</organism>
<keyword evidence="9" id="KW-1185">Reference proteome</keyword>
<feature type="domain" description="EF-hand" evidence="6">
    <location>
        <begin position="315"/>
        <end position="350"/>
    </location>
</feature>
<evidence type="ECO:0000256" key="3">
    <source>
        <dbReference type="ARBA" id="ARBA00022737"/>
    </source>
</evidence>
<evidence type="ECO:0000256" key="2">
    <source>
        <dbReference type="ARBA" id="ARBA00022723"/>
    </source>
</evidence>
<evidence type="ECO:0000259" key="6">
    <source>
        <dbReference type="PROSITE" id="PS50222"/>
    </source>
</evidence>
<dbReference type="PROSITE" id="PS51829">
    <property type="entry name" value="P_HOMO_B"/>
    <property type="match status" value="1"/>
</dbReference>
<feature type="domain" description="EF-hand" evidence="6">
    <location>
        <begin position="18"/>
        <end position="53"/>
    </location>
</feature>
<feature type="region of interest" description="Disordered" evidence="5">
    <location>
        <begin position="490"/>
        <end position="511"/>
    </location>
</feature>
<dbReference type="Pfam" id="PF01483">
    <property type="entry name" value="P_proprotein"/>
    <property type="match status" value="1"/>
</dbReference>
<accession>A0ABP8MXS3</accession>
<dbReference type="InterPro" id="IPR011992">
    <property type="entry name" value="EF-hand-dom_pair"/>
</dbReference>
<protein>
    <submittedName>
        <fullName evidence="8">Proprotein convertase P-domain-containing protein</fullName>
    </submittedName>
</protein>
<feature type="domain" description="P/Homo B" evidence="7">
    <location>
        <begin position="336"/>
        <end position="501"/>
    </location>
</feature>
<dbReference type="EMBL" id="BAABGA010000043">
    <property type="protein sequence ID" value="GAA4457926.1"/>
    <property type="molecule type" value="Genomic_DNA"/>
</dbReference>
<dbReference type="PROSITE" id="PS00018">
    <property type="entry name" value="EF_HAND_1"/>
    <property type="match status" value="2"/>
</dbReference>
<evidence type="ECO:0000256" key="4">
    <source>
        <dbReference type="ARBA" id="ARBA00022801"/>
    </source>
</evidence>
<keyword evidence="4" id="KW-0378">Hydrolase</keyword>
<feature type="domain" description="EF-hand" evidence="6">
    <location>
        <begin position="258"/>
        <end position="284"/>
    </location>
</feature>
<dbReference type="PANTHER" id="PTHR10827:SF98">
    <property type="entry name" value="45 KDA CALCIUM-BINDING PROTEIN"/>
    <property type="match status" value="1"/>
</dbReference>
<gene>
    <name evidence="8" type="ORF">GCM10023156_35390</name>
</gene>
<comment type="caution">
    <text evidence="8">The sequence shown here is derived from an EMBL/GenBank/DDBJ whole genome shotgun (WGS) entry which is preliminary data.</text>
</comment>
<dbReference type="Pfam" id="PF13202">
    <property type="entry name" value="EF-hand_5"/>
    <property type="match status" value="5"/>
</dbReference>
<feature type="compositionally biased region" description="Basic and acidic residues" evidence="5">
    <location>
        <begin position="209"/>
        <end position="227"/>
    </location>
</feature>
<name>A0ABP8MXS3_9BACT</name>
<dbReference type="InterPro" id="IPR008979">
    <property type="entry name" value="Galactose-bd-like_sf"/>
</dbReference>
<dbReference type="PANTHER" id="PTHR10827">
    <property type="entry name" value="RETICULOCALBIN"/>
    <property type="match status" value="1"/>
</dbReference>
<feature type="region of interest" description="Disordered" evidence="5">
    <location>
        <begin position="196"/>
        <end position="227"/>
    </location>
</feature>
<evidence type="ECO:0000256" key="5">
    <source>
        <dbReference type="SAM" id="MobiDB-lite"/>
    </source>
</evidence>
<dbReference type="Gene3D" id="2.60.120.260">
    <property type="entry name" value="Galactose-binding domain-like"/>
    <property type="match status" value="1"/>
</dbReference>
<evidence type="ECO:0000256" key="1">
    <source>
        <dbReference type="ARBA" id="ARBA00022670"/>
    </source>
</evidence>
<evidence type="ECO:0000313" key="9">
    <source>
        <dbReference type="Proteomes" id="UP001500840"/>
    </source>
</evidence>
<dbReference type="InterPro" id="IPR002884">
    <property type="entry name" value="P_dom"/>
</dbReference>
<evidence type="ECO:0000313" key="8">
    <source>
        <dbReference type="EMBL" id="GAA4457926.1"/>
    </source>
</evidence>
<dbReference type="InterPro" id="IPR018247">
    <property type="entry name" value="EF_Hand_1_Ca_BS"/>
</dbReference>
<keyword evidence="3" id="KW-0677">Repeat</keyword>
<dbReference type="SUPFAM" id="SSF49785">
    <property type="entry name" value="Galactose-binding domain-like"/>
    <property type="match status" value="1"/>
</dbReference>